<gene>
    <name evidence="2" type="ORF">LTR25_004653</name>
</gene>
<dbReference type="Pfam" id="PF24494">
    <property type="entry name" value="DUF7587"/>
    <property type="match status" value="1"/>
</dbReference>
<comment type="caution">
    <text evidence="2">The sequence shown here is derived from an EMBL/GenBank/DDBJ whole genome shotgun (WGS) entry which is preliminary data.</text>
</comment>
<dbReference type="Proteomes" id="UP001345827">
    <property type="component" value="Unassembled WGS sequence"/>
</dbReference>
<evidence type="ECO:0000259" key="1">
    <source>
        <dbReference type="Pfam" id="PF24494"/>
    </source>
</evidence>
<organism evidence="2 3">
    <name type="scientific">Vermiconidia calcicola</name>
    <dbReference type="NCBI Taxonomy" id="1690605"/>
    <lineage>
        <taxon>Eukaryota</taxon>
        <taxon>Fungi</taxon>
        <taxon>Dikarya</taxon>
        <taxon>Ascomycota</taxon>
        <taxon>Pezizomycotina</taxon>
        <taxon>Dothideomycetes</taxon>
        <taxon>Dothideomycetidae</taxon>
        <taxon>Mycosphaerellales</taxon>
        <taxon>Extremaceae</taxon>
        <taxon>Vermiconidia</taxon>
    </lineage>
</organism>
<name>A0AAV9Q6X4_9PEZI</name>
<evidence type="ECO:0000313" key="2">
    <source>
        <dbReference type="EMBL" id="KAK5537402.1"/>
    </source>
</evidence>
<accession>A0AAV9Q6X4</accession>
<keyword evidence="3" id="KW-1185">Reference proteome</keyword>
<reference evidence="2 3" key="1">
    <citation type="submission" date="2023-06" db="EMBL/GenBank/DDBJ databases">
        <title>Black Yeasts Isolated from many extreme environments.</title>
        <authorList>
            <person name="Coleine C."/>
            <person name="Stajich J.E."/>
            <person name="Selbmann L."/>
        </authorList>
    </citation>
    <scope>NUCLEOTIDE SEQUENCE [LARGE SCALE GENOMIC DNA]</scope>
    <source>
        <strain evidence="2 3">CCFEE 5887</strain>
    </source>
</reference>
<proteinExistence type="predicted"/>
<dbReference type="AlphaFoldDB" id="A0AAV9Q6X4"/>
<dbReference type="EMBL" id="JAXLQG010000007">
    <property type="protein sequence ID" value="KAK5537402.1"/>
    <property type="molecule type" value="Genomic_DNA"/>
</dbReference>
<feature type="domain" description="DUF7587" evidence="1">
    <location>
        <begin position="82"/>
        <end position="174"/>
    </location>
</feature>
<protein>
    <recommendedName>
        <fullName evidence="1">DUF7587 domain-containing protein</fullName>
    </recommendedName>
</protein>
<dbReference type="InterPro" id="IPR056009">
    <property type="entry name" value="DUF7587"/>
</dbReference>
<sequence>MNLIRYSYSHGLEEESEEEMEDLGYNFWDEIVNFQDFQVENPSLQMFRVIASYPPDNEYSGVNHQPMPEGNDTLYARYPGEPETWGSVLDHLSWTRQPTPFISFFNNFETAIRWKDQFIRKGAYRVLIFCYNTKHVRDLLDAHELAKEIEREQPMRLGNRHQYEYLVCDRIHGRHCAGVYTFTE</sequence>
<evidence type="ECO:0000313" key="3">
    <source>
        <dbReference type="Proteomes" id="UP001345827"/>
    </source>
</evidence>